<protein>
    <submittedName>
        <fullName evidence="1">Uncharacterized protein</fullName>
    </submittedName>
</protein>
<dbReference type="Proteomes" id="UP001055072">
    <property type="component" value="Unassembled WGS sequence"/>
</dbReference>
<sequence>DYASIIAKLKDAGWELEVEYLANTSPDDGIRFRKIPEVRKTQSLTPRIWNTIQGPIVEFMKEIRDKRLWEIYMDTLDSRIRRMKIVLKEVIQDMKGCDVSPRELLFRSIKFRDIIGPENKEFDDEALRPTFRVLILDYLEMREREAREALADMIRQETDLKESADPFSLAIGSHFTCSSCNGVFQLHNAVRHACNFTYTWTTPVPKPEWMTNDYYAVVRESFSSAEQYGQPVWSVEVYRSQFHNVASVIKACGFDIQTATVKDLDKDKGVRLICTSHLEKYKYIPVMNWRAAAYGKTCCLQEKPNLHPNHELASDEFKEAVKESEEKQAAKILAARFLSRIFCCSHCDDCSELRTKMEVVSHLKEKHGIEKATKRDIVDESKQELIIAPVYLVSHRCQGRNHALHRLELPSRGNDEGHRIIYWKIK</sequence>
<evidence type="ECO:0000313" key="2">
    <source>
        <dbReference type="Proteomes" id="UP001055072"/>
    </source>
</evidence>
<evidence type="ECO:0000313" key="1">
    <source>
        <dbReference type="EMBL" id="KAI0087917.1"/>
    </source>
</evidence>
<organism evidence="1 2">
    <name type="scientific">Irpex rosettiformis</name>
    <dbReference type="NCBI Taxonomy" id="378272"/>
    <lineage>
        <taxon>Eukaryota</taxon>
        <taxon>Fungi</taxon>
        <taxon>Dikarya</taxon>
        <taxon>Basidiomycota</taxon>
        <taxon>Agaricomycotina</taxon>
        <taxon>Agaricomycetes</taxon>
        <taxon>Polyporales</taxon>
        <taxon>Irpicaceae</taxon>
        <taxon>Irpex</taxon>
    </lineage>
</organism>
<name>A0ACB8U0N9_9APHY</name>
<gene>
    <name evidence="1" type="ORF">BDY19DRAFT_994341</name>
</gene>
<reference evidence="1" key="1">
    <citation type="journal article" date="2021" name="Environ. Microbiol.">
        <title>Gene family expansions and transcriptome signatures uncover fungal adaptations to wood decay.</title>
        <authorList>
            <person name="Hage H."/>
            <person name="Miyauchi S."/>
            <person name="Viragh M."/>
            <person name="Drula E."/>
            <person name="Min B."/>
            <person name="Chaduli D."/>
            <person name="Navarro D."/>
            <person name="Favel A."/>
            <person name="Norest M."/>
            <person name="Lesage-Meessen L."/>
            <person name="Balint B."/>
            <person name="Merenyi Z."/>
            <person name="de Eugenio L."/>
            <person name="Morin E."/>
            <person name="Martinez A.T."/>
            <person name="Baldrian P."/>
            <person name="Stursova M."/>
            <person name="Martinez M.J."/>
            <person name="Novotny C."/>
            <person name="Magnuson J.K."/>
            <person name="Spatafora J.W."/>
            <person name="Maurice S."/>
            <person name="Pangilinan J."/>
            <person name="Andreopoulos W."/>
            <person name="LaButti K."/>
            <person name="Hundley H."/>
            <person name="Na H."/>
            <person name="Kuo A."/>
            <person name="Barry K."/>
            <person name="Lipzen A."/>
            <person name="Henrissat B."/>
            <person name="Riley R."/>
            <person name="Ahrendt S."/>
            <person name="Nagy L.G."/>
            <person name="Grigoriev I.V."/>
            <person name="Martin F."/>
            <person name="Rosso M.N."/>
        </authorList>
    </citation>
    <scope>NUCLEOTIDE SEQUENCE</scope>
    <source>
        <strain evidence="1">CBS 384.51</strain>
    </source>
</reference>
<dbReference type="EMBL" id="MU274915">
    <property type="protein sequence ID" value="KAI0087917.1"/>
    <property type="molecule type" value="Genomic_DNA"/>
</dbReference>
<accession>A0ACB8U0N9</accession>
<keyword evidence="2" id="KW-1185">Reference proteome</keyword>
<proteinExistence type="predicted"/>
<comment type="caution">
    <text evidence="1">The sequence shown here is derived from an EMBL/GenBank/DDBJ whole genome shotgun (WGS) entry which is preliminary data.</text>
</comment>
<feature type="non-terminal residue" evidence="1">
    <location>
        <position position="1"/>
    </location>
</feature>